<dbReference type="AlphaFoldDB" id="A0AA37WQE7"/>
<name>A0AA37WQE7_9HYPH</name>
<dbReference type="Proteomes" id="UP001157440">
    <property type="component" value="Unassembled WGS sequence"/>
</dbReference>
<evidence type="ECO:0000313" key="1">
    <source>
        <dbReference type="EMBL" id="GLS69221.1"/>
    </source>
</evidence>
<dbReference type="EMBL" id="BSPL01000010">
    <property type="protein sequence ID" value="GLS69221.1"/>
    <property type="molecule type" value="Genomic_DNA"/>
</dbReference>
<sequence>MPYTVEITTPPMQIDGEEQAARMYQLPAPFGTPAEAKDAAVAHIAELGLDPASVLYTVFDREGAPVASNVALPAEAG</sequence>
<dbReference type="RefSeq" id="WP_238196947.1">
    <property type="nucleotide sequence ID" value="NZ_BPQZ01000014.1"/>
</dbReference>
<evidence type="ECO:0000313" key="2">
    <source>
        <dbReference type="Proteomes" id="UP001157440"/>
    </source>
</evidence>
<comment type="caution">
    <text evidence="1">The sequence shown here is derived from an EMBL/GenBank/DDBJ whole genome shotgun (WGS) entry which is preliminary data.</text>
</comment>
<keyword evidence="2" id="KW-1185">Reference proteome</keyword>
<protein>
    <submittedName>
        <fullName evidence="1">Uncharacterized protein</fullName>
    </submittedName>
</protein>
<organism evidence="1 2">
    <name type="scientific">Methylobacterium tardum</name>
    <dbReference type="NCBI Taxonomy" id="374432"/>
    <lineage>
        <taxon>Bacteria</taxon>
        <taxon>Pseudomonadati</taxon>
        <taxon>Pseudomonadota</taxon>
        <taxon>Alphaproteobacteria</taxon>
        <taxon>Hyphomicrobiales</taxon>
        <taxon>Methylobacteriaceae</taxon>
        <taxon>Methylobacterium</taxon>
    </lineage>
</organism>
<accession>A0AA37WQE7</accession>
<reference evidence="2" key="1">
    <citation type="journal article" date="2019" name="Int. J. Syst. Evol. Microbiol.">
        <title>The Global Catalogue of Microorganisms (GCM) 10K type strain sequencing project: providing services to taxonomists for standard genome sequencing and annotation.</title>
        <authorList>
            <consortium name="The Broad Institute Genomics Platform"/>
            <consortium name="The Broad Institute Genome Sequencing Center for Infectious Disease"/>
            <person name="Wu L."/>
            <person name="Ma J."/>
        </authorList>
    </citation>
    <scope>NUCLEOTIDE SEQUENCE [LARGE SCALE GENOMIC DNA]</scope>
    <source>
        <strain evidence="2">NBRC 103632</strain>
    </source>
</reference>
<gene>
    <name evidence="1" type="ORF">GCM10007890_12330</name>
</gene>
<proteinExistence type="predicted"/>